<sequence length="255" mass="27825">MEAKYLLITKEDRIATVTINRPPVNALNTEVVLEIEQVFEELAKDEELRVIILTGAGKAFVAGADINEMKDFDPIHAREFAQNGHRALNKIENINKPVIAAINGYALGGGCEIALACDFRIMAENAKIGQPEVNLGIIPGFGGTQRLPRLCGTGIAKELIYTGEAIDANEALRIGLVNKVVPQDKLQETAKEIAQKIASKGPRAIRAAKMTINQGIDTDLHSAHTLEIRQFSACFGSPEPKEGMTAFLEKRKPNW</sequence>
<dbReference type="EMBL" id="DTLI01000161">
    <property type="protein sequence ID" value="HHS52564.1"/>
    <property type="molecule type" value="Genomic_DNA"/>
</dbReference>
<dbReference type="FunFam" id="1.10.12.10:FF:000001">
    <property type="entry name" value="Probable enoyl-CoA hydratase, mitochondrial"/>
    <property type="match status" value="1"/>
</dbReference>
<dbReference type="PANTHER" id="PTHR11941">
    <property type="entry name" value="ENOYL-COA HYDRATASE-RELATED"/>
    <property type="match status" value="1"/>
</dbReference>
<protein>
    <submittedName>
        <fullName evidence="4">Crotonase</fullName>
    </submittedName>
</protein>
<evidence type="ECO:0000256" key="2">
    <source>
        <dbReference type="ARBA" id="ARBA00023239"/>
    </source>
</evidence>
<dbReference type="Gene3D" id="3.90.226.10">
    <property type="entry name" value="2-enoyl-CoA Hydratase, Chain A, domain 1"/>
    <property type="match status" value="1"/>
</dbReference>
<comment type="caution">
    <text evidence="4">The sequence shown here is derived from an EMBL/GenBank/DDBJ whole genome shotgun (WGS) entry which is preliminary data.</text>
</comment>
<dbReference type="Pfam" id="PF00378">
    <property type="entry name" value="ECH_1"/>
    <property type="match status" value="1"/>
</dbReference>
<dbReference type="InterPro" id="IPR014748">
    <property type="entry name" value="Enoyl-CoA_hydra_C"/>
</dbReference>
<comment type="similarity">
    <text evidence="1 3">Belongs to the enoyl-CoA hydratase/isomerase family.</text>
</comment>
<dbReference type="CDD" id="cd06558">
    <property type="entry name" value="crotonase-like"/>
    <property type="match status" value="1"/>
</dbReference>
<dbReference type="GO" id="GO:0006635">
    <property type="term" value="P:fatty acid beta-oxidation"/>
    <property type="evidence" value="ECO:0007669"/>
    <property type="project" value="TreeGrafter"/>
</dbReference>
<accession>A0A7C6AAK1</accession>
<dbReference type="Gene3D" id="1.10.12.10">
    <property type="entry name" value="Lyase 2-enoyl-coa Hydratase, Chain A, domain 2"/>
    <property type="match status" value="1"/>
</dbReference>
<dbReference type="InterPro" id="IPR029045">
    <property type="entry name" value="ClpP/crotonase-like_dom_sf"/>
</dbReference>
<dbReference type="AlphaFoldDB" id="A0A7C6AAK1"/>
<dbReference type="InterPro" id="IPR001753">
    <property type="entry name" value="Enoyl-CoA_hydra/iso"/>
</dbReference>
<dbReference type="GO" id="GO:0016836">
    <property type="term" value="F:hydro-lyase activity"/>
    <property type="evidence" value="ECO:0007669"/>
    <property type="project" value="UniProtKB-ARBA"/>
</dbReference>
<evidence type="ECO:0000256" key="3">
    <source>
        <dbReference type="RuleBase" id="RU003707"/>
    </source>
</evidence>
<evidence type="ECO:0000256" key="1">
    <source>
        <dbReference type="ARBA" id="ARBA00005254"/>
    </source>
</evidence>
<organism evidence="4">
    <name type="scientific">candidate division WOR-3 bacterium</name>
    <dbReference type="NCBI Taxonomy" id="2052148"/>
    <lineage>
        <taxon>Bacteria</taxon>
        <taxon>Bacteria division WOR-3</taxon>
    </lineage>
</organism>
<evidence type="ECO:0000313" key="4">
    <source>
        <dbReference type="EMBL" id="HHS52564.1"/>
    </source>
</evidence>
<dbReference type="FunFam" id="3.90.226.10:FF:000009">
    <property type="entry name" value="Carnitinyl-CoA dehydratase"/>
    <property type="match status" value="1"/>
</dbReference>
<dbReference type="InterPro" id="IPR018376">
    <property type="entry name" value="Enoyl-CoA_hyd/isom_CS"/>
</dbReference>
<gene>
    <name evidence="4" type="ORF">ENW73_06840</name>
</gene>
<dbReference type="PROSITE" id="PS00166">
    <property type="entry name" value="ENOYL_COA_HYDRATASE"/>
    <property type="match status" value="1"/>
</dbReference>
<reference evidence="4" key="1">
    <citation type="journal article" date="2020" name="mSystems">
        <title>Genome- and Community-Level Interaction Insights into Carbon Utilization and Element Cycling Functions of Hydrothermarchaeota in Hydrothermal Sediment.</title>
        <authorList>
            <person name="Zhou Z."/>
            <person name="Liu Y."/>
            <person name="Xu W."/>
            <person name="Pan J."/>
            <person name="Luo Z.H."/>
            <person name="Li M."/>
        </authorList>
    </citation>
    <scope>NUCLEOTIDE SEQUENCE [LARGE SCALE GENOMIC DNA]</scope>
    <source>
        <strain evidence="4">SpSt-876</strain>
    </source>
</reference>
<name>A0A7C6AAK1_UNCW3</name>
<keyword evidence="2" id="KW-0456">Lyase</keyword>
<dbReference type="SUPFAM" id="SSF52096">
    <property type="entry name" value="ClpP/crotonase"/>
    <property type="match status" value="1"/>
</dbReference>
<dbReference type="PANTHER" id="PTHR11941:SF54">
    <property type="entry name" value="ENOYL-COA HYDRATASE, MITOCHONDRIAL"/>
    <property type="match status" value="1"/>
</dbReference>
<proteinExistence type="inferred from homology"/>